<gene>
    <name evidence="8" type="primary">radC</name>
    <name evidence="8" type="ORF">VRU49_06755</name>
</gene>
<dbReference type="CDD" id="cd08071">
    <property type="entry name" value="MPN_DUF2466"/>
    <property type="match status" value="1"/>
</dbReference>
<evidence type="ECO:0000259" key="7">
    <source>
        <dbReference type="PROSITE" id="PS50249"/>
    </source>
</evidence>
<keyword evidence="9" id="KW-1185">Reference proteome</keyword>
<dbReference type="PANTHER" id="PTHR30471:SF3">
    <property type="entry name" value="UPF0758 PROTEIN YEES-RELATED"/>
    <property type="match status" value="1"/>
</dbReference>
<keyword evidence="3" id="KW-0378">Hydrolase</keyword>
<evidence type="ECO:0000313" key="9">
    <source>
        <dbReference type="Proteomes" id="UP001337681"/>
    </source>
</evidence>
<evidence type="ECO:0000256" key="5">
    <source>
        <dbReference type="ARBA" id="ARBA00023049"/>
    </source>
</evidence>
<dbReference type="InterPro" id="IPR020891">
    <property type="entry name" value="UPF0758_CS"/>
</dbReference>
<dbReference type="Gene3D" id="3.40.140.10">
    <property type="entry name" value="Cytidine Deaminase, domain 2"/>
    <property type="match status" value="1"/>
</dbReference>
<dbReference type="PANTHER" id="PTHR30471">
    <property type="entry name" value="DNA REPAIR PROTEIN RADC"/>
    <property type="match status" value="1"/>
</dbReference>
<keyword evidence="4" id="KW-0862">Zinc</keyword>
<dbReference type="Proteomes" id="UP001337681">
    <property type="component" value="Unassembled WGS sequence"/>
</dbReference>
<name>A0ABU7H1K7_9SPHI</name>
<dbReference type="PROSITE" id="PS01302">
    <property type="entry name" value="UPF0758"/>
    <property type="match status" value="1"/>
</dbReference>
<dbReference type="SUPFAM" id="SSF47781">
    <property type="entry name" value="RuvA domain 2-like"/>
    <property type="match status" value="1"/>
</dbReference>
<dbReference type="NCBIfam" id="NF000642">
    <property type="entry name" value="PRK00024.1"/>
    <property type="match status" value="1"/>
</dbReference>
<evidence type="ECO:0000256" key="6">
    <source>
        <dbReference type="RuleBase" id="RU003797"/>
    </source>
</evidence>
<proteinExistence type="inferred from homology"/>
<evidence type="ECO:0000256" key="3">
    <source>
        <dbReference type="ARBA" id="ARBA00022801"/>
    </source>
</evidence>
<dbReference type="InterPro" id="IPR001405">
    <property type="entry name" value="UPF0758"/>
</dbReference>
<evidence type="ECO:0000256" key="2">
    <source>
        <dbReference type="ARBA" id="ARBA00022723"/>
    </source>
</evidence>
<keyword evidence="5" id="KW-0482">Metalloprotease</keyword>
<dbReference type="InterPro" id="IPR046778">
    <property type="entry name" value="UPF0758_N"/>
</dbReference>
<dbReference type="InterPro" id="IPR025657">
    <property type="entry name" value="RadC_JAB"/>
</dbReference>
<evidence type="ECO:0000313" key="8">
    <source>
        <dbReference type="EMBL" id="MEE1885120.1"/>
    </source>
</evidence>
<protein>
    <submittedName>
        <fullName evidence="8">DNA repair protein RadC</fullName>
    </submittedName>
</protein>
<dbReference type="EMBL" id="JAZDQU010000002">
    <property type="protein sequence ID" value="MEE1885120.1"/>
    <property type="molecule type" value="Genomic_DNA"/>
</dbReference>
<dbReference type="InterPro" id="IPR010994">
    <property type="entry name" value="RuvA_2-like"/>
</dbReference>
<comment type="caution">
    <text evidence="8">The sequence shown here is derived from an EMBL/GenBank/DDBJ whole genome shotgun (WGS) entry which is preliminary data.</text>
</comment>
<dbReference type="NCBIfam" id="TIGR00608">
    <property type="entry name" value="radc"/>
    <property type="match status" value="1"/>
</dbReference>
<keyword evidence="1" id="KW-0645">Protease</keyword>
<evidence type="ECO:0000256" key="4">
    <source>
        <dbReference type="ARBA" id="ARBA00022833"/>
    </source>
</evidence>
<organism evidence="8 9">
    <name type="scientific">Pedobacter flavus</name>
    <dbReference type="NCBI Taxonomy" id="3113906"/>
    <lineage>
        <taxon>Bacteria</taxon>
        <taxon>Pseudomonadati</taxon>
        <taxon>Bacteroidota</taxon>
        <taxon>Sphingobacteriia</taxon>
        <taxon>Sphingobacteriales</taxon>
        <taxon>Sphingobacteriaceae</taxon>
        <taxon>Pedobacter</taxon>
    </lineage>
</organism>
<accession>A0ABU7H1K7</accession>
<dbReference type="PROSITE" id="PS50249">
    <property type="entry name" value="MPN"/>
    <property type="match status" value="1"/>
</dbReference>
<dbReference type="InterPro" id="IPR037518">
    <property type="entry name" value="MPN"/>
</dbReference>
<sequence length="235" mass="26053">MRKISNKSSVESIKSWDIQDRPREKLLEKGRQQLSNAELIALLIRVGNVNESAVGLSSKLLKSYNYDLSLLAKASAQDLCKIPGIGVAKAVAIIAALEIGRRRQDVKSSFSDPIKSSADVYNHLYSSFVDLQHEEFWIVLLNRANRIMTKVRISIGGFSGTVADPKVIFKVALQHSASSIILIHNHPSGQLMPSNEDKKITSKLVDVGKNLELPILDHLIITDEGYYSFADNLEI</sequence>
<comment type="similarity">
    <text evidence="6">Belongs to the UPF0758 family.</text>
</comment>
<reference evidence="8 9" key="1">
    <citation type="submission" date="2024-01" db="EMBL/GenBank/DDBJ databases">
        <title>Pedobacter sp. nov., isolated from oil-contaminated soil.</title>
        <authorList>
            <person name="Le N.T.T."/>
        </authorList>
    </citation>
    <scope>NUCLEOTIDE SEQUENCE [LARGE SCALE GENOMIC DNA]</scope>
    <source>
        <strain evidence="8 9">VNH31</strain>
    </source>
</reference>
<feature type="domain" description="MPN" evidence="7">
    <location>
        <begin position="113"/>
        <end position="235"/>
    </location>
</feature>
<evidence type="ECO:0000256" key="1">
    <source>
        <dbReference type="ARBA" id="ARBA00022670"/>
    </source>
</evidence>
<dbReference type="Pfam" id="PF04002">
    <property type="entry name" value="RadC"/>
    <property type="match status" value="1"/>
</dbReference>
<dbReference type="Pfam" id="PF20582">
    <property type="entry name" value="UPF0758_N"/>
    <property type="match status" value="1"/>
</dbReference>
<keyword evidence="2" id="KW-0479">Metal-binding</keyword>
<dbReference type="RefSeq" id="WP_330146023.1">
    <property type="nucleotide sequence ID" value="NZ_JAZDQU010000002.1"/>
</dbReference>